<dbReference type="AlphaFoldDB" id="A0A251L7C3"/>
<dbReference type="Proteomes" id="UP000091857">
    <property type="component" value="Chromosome 3"/>
</dbReference>
<dbReference type="EMBL" id="CM004389">
    <property type="protein sequence ID" value="OAY54218.1"/>
    <property type="molecule type" value="Genomic_DNA"/>
</dbReference>
<gene>
    <name evidence="1" type="ORF">MANES_03G057500</name>
</gene>
<dbReference type="GO" id="GO:0006450">
    <property type="term" value="P:regulation of translational fidelity"/>
    <property type="evidence" value="ECO:0007669"/>
    <property type="project" value="InterPro"/>
</dbReference>
<evidence type="ECO:0000313" key="1">
    <source>
        <dbReference type="EMBL" id="OAY54218.1"/>
    </source>
</evidence>
<dbReference type="Gramene" id="Manes.03G057500.11.v8.1">
    <property type="protein sequence ID" value="Manes.03G057500.11.v8.1.CDS"/>
    <property type="gene ID" value="Manes.03G057500.v8.1"/>
</dbReference>
<sequence length="134" mass="15053">MGSRALLLLKLPAPARPLSSFNNRKLSSASELLSRYNCYRTRRCFTKATYGSSLEPPNLPRLAETARISLTPDEVEEFAPKIRQVIDWFGQLQAVDLSSVDPAIRAGSLERSLHIYSVIFRLLVIEHSGYGFLN</sequence>
<evidence type="ECO:0008006" key="3">
    <source>
        <dbReference type="Google" id="ProtNLM"/>
    </source>
</evidence>
<dbReference type="Gramene" id="Manes.03G057500.13.v8.1">
    <property type="protein sequence ID" value="Manes.03G057500.13.v8.1.CDS"/>
    <property type="gene ID" value="Manes.03G057500.v8.1"/>
</dbReference>
<dbReference type="Pfam" id="PF02686">
    <property type="entry name" value="GatC"/>
    <property type="match status" value="1"/>
</dbReference>
<dbReference type="Gramene" id="Manes.03G057500.10.v8.1">
    <property type="protein sequence ID" value="Manes.03G057500.10.v8.1.CDS"/>
    <property type="gene ID" value="Manes.03G057500.v8.1"/>
</dbReference>
<proteinExistence type="predicted"/>
<dbReference type="SUPFAM" id="SSF141000">
    <property type="entry name" value="Glu-tRNAGln amidotransferase C subunit"/>
    <property type="match status" value="1"/>
</dbReference>
<reference evidence="1 2" key="1">
    <citation type="submission" date="2016-02" db="EMBL/GenBank/DDBJ databases">
        <title>WGS assembly of Manihot esculenta.</title>
        <authorList>
            <person name="Bredeson J.V."/>
            <person name="Prochnik S.E."/>
            <person name="Lyons J.B."/>
            <person name="Schmutz J."/>
            <person name="Grimwood J."/>
            <person name="Vrebalov J."/>
            <person name="Bart R.S."/>
            <person name="Amuge T."/>
            <person name="Ferguson M.E."/>
            <person name="Green R."/>
            <person name="Putnam N."/>
            <person name="Stites J."/>
            <person name="Rounsley S."/>
            <person name="Rokhsar D.S."/>
        </authorList>
    </citation>
    <scope>NUCLEOTIDE SEQUENCE [LARGE SCALE GENOMIC DNA]</scope>
    <source>
        <strain evidence="2">cv. AM560-2</strain>
        <tissue evidence="1">Leaf</tissue>
    </source>
</reference>
<dbReference type="Gene3D" id="1.10.20.60">
    <property type="entry name" value="Glu-tRNAGln amidotransferase C subunit, N-terminal domain"/>
    <property type="match status" value="1"/>
</dbReference>
<dbReference type="EMBL" id="CM004389">
    <property type="protein sequence ID" value="OAY54219.1"/>
    <property type="molecule type" value="Genomic_DNA"/>
</dbReference>
<dbReference type="PANTHER" id="PTHR15004">
    <property type="entry name" value="GLUTAMYL-TRNA(GLN) AMIDOTRANSFERASE SUBUNIT C, MITOCHONDRIAL"/>
    <property type="match status" value="1"/>
</dbReference>
<accession>A0A251L7C3</accession>
<name>A0A251L7C3_MANES</name>
<organism evidence="1 2">
    <name type="scientific">Manihot esculenta</name>
    <name type="common">Cassava</name>
    <name type="synonym">Jatropha manihot</name>
    <dbReference type="NCBI Taxonomy" id="3983"/>
    <lineage>
        <taxon>Eukaryota</taxon>
        <taxon>Viridiplantae</taxon>
        <taxon>Streptophyta</taxon>
        <taxon>Embryophyta</taxon>
        <taxon>Tracheophyta</taxon>
        <taxon>Spermatophyta</taxon>
        <taxon>Magnoliopsida</taxon>
        <taxon>eudicotyledons</taxon>
        <taxon>Gunneridae</taxon>
        <taxon>Pentapetalae</taxon>
        <taxon>rosids</taxon>
        <taxon>fabids</taxon>
        <taxon>Malpighiales</taxon>
        <taxon>Euphorbiaceae</taxon>
        <taxon>Crotonoideae</taxon>
        <taxon>Manihoteae</taxon>
        <taxon>Manihot</taxon>
    </lineage>
</organism>
<protein>
    <recommendedName>
        <fullName evidence="3">Glutamyl-tRNA(Gln) amidotransferase subunit C, chloroplastic/mitochondrial</fullName>
    </recommendedName>
</protein>
<dbReference type="InterPro" id="IPR003837">
    <property type="entry name" value="GatC"/>
</dbReference>
<keyword evidence="2" id="KW-1185">Reference proteome</keyword>
<evidence type="ECO:0000313" key="2">
    <source>
        <dbReference type="Proteomes" id="UP000091857"/>
    </source>
</evidence>
<dbReference type="InterPro" id="IPR036113">
    <property type="entry name" value="Asp/Glu-ADT_sf_sub_c"/>
</dbReference>
<dbReference type="EMBL" id="CM004389">
    <property type="protein sequence ID" value="OAY54215.1"/>
    <property type="molecule type" value="Genomic_DNA"/>
</dbReference>
<dbReference type="PANTHER" id="PTHR15004:SF0">
    <property type="entry name" value="GLUTAMYL-TRNA(GLN) AMIDOTRANSFERASE SUBUNIT C, MITOCHONDRIAL"/>
    <property type="match status" value="1"/>
</dbReference>